<keyword evidence="13" id="KW-1185">Reference proteome</keyword>
<evidence type="ECO:0000256" key="3">
    <source>
        <dbReference type="ARBA" id="ARBA00022519"/>
    </source>
</evidence>
<reference evidence="12 13" key="1">
    <citation type="submission" date="2018-08" db="EMBL/GenBank/DDBJ databases">
        <title>Genomic Encyclopedia of Archaeal and Bacterial Type Strains, Phase II (KMG-II): from individual species to whole genera.</title>
        <authorList>
            <person name="Goeker M."/>
        </authorList>
    </citation>
    <scope>NUCLEOTIDE SEQUENCE [LARGE SCALE GENOMIC DNA]</scope>
    <source>
        <strain evidence="12 13">DSM 5002</strain>
    </source>
</reference>
<comment type="subcellular location">
    <subcellularLocation>
        <location evidence="9">Cell inner membrane</location>
        <topology evidence="9">Single-pass type II membrane protein</topology>
    </subcellularLocation>
    <subcellularLocation>
        <location evidence="1">Membrane</location>
    </subcellularLocation>
    <text evidence="9">Localizes to the division septum.</text>
</comment>
<organism evidence="12 13">
    <name type="scientific">Dichotomicrobium thermohalophilum</name>
    <dbReference type="NCBI Taxonomy" id="933063"/>
    <lineage>
        <taxon>Bacteria</taxon>
        <taxon>Pseudomonadati</taxon>
        <taxon>Pseudomonadota</taxon>
        <taxon>Alphaproteobacteria</taxon>
        <taxon>Hyphomicrobiales</taxon>
        <taxon>Hyphomicrobiaceae</taxon>
        <taxon>Dichotomicrobium</taxon>
    </lineage>
</organism>
<evidence type="ECO:0000313" key="12">
    <source>
        <dbReference type="EMBL" id="RIA55831.1"/>
    </source>
</evidence>
<dbReference type="AlphaFoldDB" id="A0A397QC57"/>
<keyword evidence="6 9" id="KW-1133">Transmembrane helix</keyword>
<dbReference type="HAMAP" id="MF_00911">
    <property type="entry name" value="FtsQ_subfam"/>
    <property type="match status" value="1"/>
</dbReference>
<dbReference type="Proteomes" id="UP000266273">
    <property type="component" value="Unassembled WGS sequence"/>
</dbReference>
<keyword evidence="3 9" id="KW-0997">Cell inner membrane</keyword>
<keyword evidence="2 9" id="KW-1003">Cell membrane</keyword>
<dbReference type="GO" id="GO:0043093">
    <property type="term" value="P:FtsZ-dependent cytokinesis"/>
    <property type="evidence" value="ECO:0007669"/>
    <property type="project" value="UniProtKB-UniRule"/>
</dbReference>
<dbReference type="InterPro" id="IPR034746">
    <property type="entry name" value="POTRA"/>
</dbReference>
<dbReference type="Gene3D" id="3.10.20.310">
    <property type="entry name" value="membrane protein fhac"/>
    <property type="match status" value="1"/>
</dbReference>
<evidence type="ECO:0000256" key="7">
    <source>
        <dbReference type="ARBA" id="ARBA00023136"/>
    </source>
</evidence>
<evidence type="ECO:0000256" key="9">
    <source>
        <dbReference type="HAMAP-Rule" id="MF_00911"/>
    </source>
</evidence>
<evidence type="ECO:0000256" key="10">
    <source>
        <dbReference type="SAM" id="MobiDB-lite"/>
    </source>
</evidence>
<sequence length="297" mass="32777">MRRRRRAPHTTARPGRERQGSAVWRHLIAHADEASRLGVYLSAAFLLTVAVYGAALGGHLAAWQQSLTTRAETALIAGGFGINEVIVKGRVHMPTARLHEALQMARTRTIFSYDTRAAKARLEDIGWVKSARVMRLWPSTLIVELRERKPFARWEIRGHTVLIDREGELLGPVTSEFADLPRIAGEGAHTAAADLLATLEQHEAVARQVALAKRVELRRWDLVLDDGLRVQLPARDAAKALPTLTRLLGADLPAEVTVIDMRVPGRIALRRDAPKTDAPGPTARFSDGVKQARARPL</sequence>
<feature type="domain" description="POTRA" evidence="11">
    <location>
        <begin position="80"/>
        <end position="148"/>
    </location>
</feature>
<dbReference type="Gene3D" id="3.40.50.11690">
    <property type="entry name" value="Cell division protein FtsQ/DivIB"/>
    <property type="match status" value="1"/>
</dbReference>
<dbReference type="InterPro" id="IPR013685">
    <property type="entry name" value="POTRA_FtsQ_type"/>
</dbReference>
<protein>
    <recommendedName>
        <fullName evidence="9">Cell division protein FtsQ</fullName>
    </recommendedName>
</protein>
<dbReference type="RefSeq" id="WP_119060681.1">
    <property type="nucleotide sequence ID" value="NZ_QXDF01000001.1"/>
</dbReference>
<evidence type="ECO:0000256" key="6">
    <source>
        <dbReference type="ARBA" id="ARBA00022989"/>
    </source>
</evidence>
<dbReference type="GO" id="GO:0032153">
    <property type="term" value="C:cell division site"/>
    <property type="evidence" value="ECO:0007669"/>
    <property type="project" value="UniProtKB-UniRule"/>
</dbReference>
<dbReference type="GO" id="GO:0090529">
    <property type="term" value="P:cell septum assembly"/>
    <property type="evidence" value="ECO:0007669"/>
    <property type="project" value="InterPro"/>
</dbReference>
<dbReference type="GO" id="GO:0005886">
    <property type="term" value="C:plasma membrane"/>
    <property type="evidence" value="ECO:0007669"/>
    <property type="project" value="UniProtKB-SubCell"/>
</dbReference>
<evidence type="ECO:0000256" key="1">
    <source>
        <dbReference type="ARBA" id="ARBA00004370"/>
    </source>
</evidence>
<dbReference type="InterPro" id="IPR026579">
    <property type="entry name" value="FtsQ"/>
</dbReference>
<dbReference type="PROSITE" id="PS51779">
    <property type="entry name" value="POTRA"/>
    <property type="match status" value="1"/>
</dbReference>
<dbReference type="Pfam" id="PF08478">
    <property type="entry name" value="POTRA_1"/>
    <property type="match status" value="1"/>
</dbReference>
<feature type="region of interest" description="Disordered" evidence="10">
    <location>
        <begin position="271"/>
        <end position="297"/>
    </location>
</feature>
<dbReference type="PANTHER" id="PTHR35851">
    <property type="entry name" value="CELL DIVISION PROTEIN FTSQ"/>
    <property type="match status" value="1"/>
</dbReference>
<comment type="caution">
    <text evidence="12">The sequence shown here is derived from an EMBL/GenBank/DDBJ whole genome shotgun (WGS) entry which is preliminary data.</text>
</comment>
<name>A0A397QC57_9HYPH</name>
<comment type="function">
    <text evidence="9">Essential cell division protein.</text>
</comment>
<comment type="similarity">
    <text evidence="9">Belongs to the FtsQ/DivIB family. FtsQ subfamily.</text>
</comment>
<feature type="transmembrane region" description="Helical" evidence="9">
    <location>
        <begin position="37"/>
        <end position="63"/>
    </location>
</feature>
<evidence type="ECO:0000256" key="8">
    <source>
        <dbReference type="ARBA" id="ARBA00023306"/>
    </source>
</evidence>
<keyword evidence="4 9" id="KW-0132">Cell division</keyword>
<dbReference type="OrthoDB" id="9783091at2"/>
<keyword evidence="7 9" id="KW-0472">Membrane</keyword>
<dbReference type="InterPro" id="IPR045335">
    <property type="entry name" value="FtsQ_C_sf"/>
</dbReference>
<proteinExistence type="inferred from homology"/>
<dbReference type="Pfam" id="PF03799">
    <property type="entry name" value="FtsQ_DivIB_C"/>
    <property type="match status" value="1"/>
</dbReference>
<keyword evidence="8 9" id="KW-0131">Cell cycle</keyword>
<keyword evidence="5 9" id="KW-0812">Transmembrane</keyword>
<evidence type="ECO:0000256" key="4">
    <source>
        <dbReference type="ARBA" id="ARBA00022618"/>
    </source>
</evidence>
<evidence type="ECO:0000259" key="11">
    <source>
        <dbReference type="PROSITE" id="PS51779"/>
    </source>
</evidence>
<evidence type="ECO:0000256" key="5">
    <source>
        <dbReference type="ARBA" id="ARBA00022692"/>
    </source>
</evidence>
<dbReference type="InterPro" id="IPR005548">
    <property type="entry name" value="Cell_div_FtsQ/DivIB_C"/>
</dbReference>
<evidence type="ECO:0000256" key="2">
    <source>
        <dbReference type="ARBA" id="ARBA00022475"/>
    </source>
</evidence>
<dbReference type="PANTHER" id="PTHR35851:SF1">
    <property type="entry name" value="CELL DIVISION PROTEIN FTSQ"/>
    <property type="match status" value="1"/>
</dbReference>
<dbReference type="EMBL" id="QXDF01000001">
    <property type="protein sequence ID" value="RIA55831.1"/>
    <property type="molecule type" value="Genomic_DNA"/>
</dbReference>
<evidence type="ECO:0000313" key="13">
    <source>
        <dbReference type="Proteomes" id="UP000266273"/>
    </source>
</evidence>
<gene>
    <name evidence="9" type="primary">ftsQ</name>
    <name evidence="12" type="ORF">BXY53_0915</name>
</gene>
<accession>A0A397QC57</accession>